<evidence type="ECO:0000313" key="1">
    <source>
        <dbReference type="EMBL" id="SPD75293.1"/>
    </source>
</evidence>
<dbReference type="AlphaFoldDB" id="A0A445N0T6"/>
<dbReference type="Pfam" id="PF01136">
    <property type="entry name" value="Peptidase_U32"/>
    <property type="match status" value="1"/>
</dbReference>
<dbReference type="EMBL" id="OJIN01000194">
    <property type="protein sequence ID" value="SPD75293.1"/>
    <property type="molecule type" value="Genomic_DNA"/>
</dbReference>
<dbReference type="CDD" id="cd00945">
    <property type="entry name" value="Aldolase_Class_I"/>
    <property type="match status" value="1"/>
</dbReference>
<protein>
    <submittedName>
        <fullName evidence="1">Putative Peptidase U32 superfamily peptidase</fullName>
    </submittedName>
</protein>
<gene>
    <name evidence="1" type="ORF">PITCH_A510028</name>
</gene>
<dbReference type="InterPro" id="IPR001539">
    <property type="entry name" value="Peptidase_U32"/>
</dbReference>
<accession>A0A445N0T6</accession>
<dbReference type="PANTHER" id="PTHR30217">
    <property type="entry name" value="PEPTIDASE U32 FAMILY"/>
    <property type="match status" value="1"/>
</dbReference>
<reference evidence="1" key="1">
    <citation type="submission" date="2018-01" db="EMBL/GenBank/DDBJ databases">
        <authorList>
            <person name="Regsiter A."/>
            <person name="William W."/>
        </authorList>
    </citation>
    <scope>NUCLEOTIDE SEQUENCE</scope>
    <source>
        <strain evidence="1">TRIP AH-1</strain>
    </source>
</reference>
<sequence length="394" mass="45605">MELRVSTNWDNNLIDALEGTSTEEVYGKLAHDVIGGVRPAFLLPQISREEAEAHIRYVRERGIRFNYLINTMCIANVHYSREGYRQIRELLEWIGSTGVDVVTIGFPYMAHVVKEVLPGMKVKASSVCRVNSVYRAKQYEDLGVDEIVIDENINRDFETLAAIRQAVKCELELIANPCCLHDCPHQPSHVAHDGHASQTHSMDNYCYLQYPYYNCTLKKFTNPVEIIKARWIRPEDTWAYEEIGYRKFKVVERFKKTDVLAKTVMAYHNRVHQGNLIDILTLTNPDAYLEPNLAYFNKPQHVSVAKVIQVAELMNFALRDFIYIDNTRFEGFIEFFRETGSCRNRDCDKCGFCKKTFERVGQFNRDEAEKRRKGFEDFIRSMVTGDVFSESEGA</sequence>
<dbReference type="PANTHER" id="PTHR30217:SF10">
    <property type="entry name" value="23S RRNA 5-HYDROXYCYTIDINE C2501 SYNTHASE"/>
    <property type="match status" value="1"/>
</dbReference>
<dbReference type="SUPFAM" id="SSF51412">
    <property type="entry name" value="Inosine monophosphate dehydrogenase (IMPDH)"/>
    <property type="match status" value="1"/>
</dbReference>
<name>A0A445N0T6_9BACT</name>
<organism evidence="1">
    <name type="scientific">uncultured Desulfobacterium sp</name>
    <dbReference type="NCBI Taxonomy" id="201089"/>
    <lineage>
        <taxon>Bacteria</taxon>
        <taxon>Pseudomonadati</taxon>
        <taxon>Thermodesulfobacteriota</taxon>
        <taxon>Desulfobacteria</taxon>
        <taxon>Desulfobacterales</taxon>
        <taxon>Desulfobacteriaceae</taxon>
        <taxon>Desulfobacterium</taxon>
        <taxon>environmental samples</taxon>
    </lineage>
</organism>
<dbReference type="InterPro" id="IPR051454">
    <property type="entry name" value="RNA/ubiquinone_mod_enzymes"/>
</dbReference>
<proteinExistence type="predicted"/>